<dbReference type="GO" id="GO:0000145">
    <property type="term" value="C:exocyst"/>
    <property type="evidence" value="ECO:0007669"/>
    <property type="project" value="TreeGrafter"/>
</dbReference>
<name>A0A1X7SHL7_AMPQE</name>
<protein>
    <submittedName>
        <fullName evidence="1">Uncharacterized protein</fullName>
    </submittedName>
</protein>
<accession>A0A1X7SHL7</accession>
<dbReference type="AlphaFoldDB" id="A0A1X7SHL7"/>
<dbReference type="GO" id="GO:0005546">
    <property type="term" value="F:phosphatidylinositol-4,5-bisphosphate binding"/>
    <property type="evidence" value="ECO:0007669"/>
    <property type="project" value="TreeGrafter"/>
</dbReference>
<organism evidence="1">
    <name type="scientific">Amphimedon queenslandica</name>
    <name type="common">Sponge</name>
    <dbReference type="NCBI Taxonomy" id="400682"/>
    <lineage>
        <taxon>Eukaryota</taxon>
        <taxon>Metazoa</taxon>
        <taxon>Porifera</taxon>
        <taxon>Demospongiae</taxon>
        <taxon>Heteroscleromorpha</taxon>
        <taxon>Haplosclerida</taxon>
        <taxon>Niphatidae</taxon>
        <taxon>Amphimedon</taxon>
    </lineage>
</organism>
<dbReference type="OrthoDB" id="27109at2759"/>
<dbReference type="GO" id="GO:0006887">
    <property type="term" value="P:exocytosis"/>
    <property type="evidence" value="ECO:0007669"/>
    <property type="project" value="TreeGrafter"/>
</dbReference>
<dbReference type="EnsemblMetazoa" id="Aqu2.1.01534_001">
    <property type="protein sequence ID" value="Aqu2.1.01534_001"/>
    <property type="gene ID" value="Aqu2.1.01534"/>
</dbReference>
<dbReference type="PANTHER" id="PTHR16092:SF14">
    <property type="entry name" value="EXOCYST COMPLEX COMPONENT 1 ISOFORM X1"/>
    <property type="match status" value="1"/>
</dbReference>
<evidence type="ECO:0000313" key="1">
    <source>
        <dbReference type="EnsemblMetazoa" id="Aqu2.1.01534_001"/>
    </source>
</evidence>
<reference evidence="1" key="1">
    <citation type="submission" date="2017-05" db="UniProtKB">
        <authorList>
            <consortium name="EnsemblMetazoa"/>
        </authorList>
    </citation>
    <scope>IDENTIFICATION</scope>
</reference>
<proteinExistence type="predicted"/>
<dbReference type="InParanoid" id="A0A1X7SHL7"/>
<dbReference type="GO" id="GO:0005886">
    <property type="term" value="C:plasma membrane"/>
    <property type="evidence" value="ECO:0007669"/>
    <property type="project" value="TreeGrafter"/>
</dbReference>
<dbReference type="GO" id="GO:0006893">
    <property type="term" value="P:Golgi to plasma membrane transport"/>
    <property type="evidence" value="ECO:0007669"/>
    <property type="project" value="TreeGrafter"/>
</dbReference>
<dbReference type="PANTHER" id="PTHR16092">
    <property type="entry name" value="SEC3/SYNTAXIN-RELATED"/>
    <property type="match status" value="1"/>
</dbReference>
<sequence>LTKDYSRIMILDRNLKALLSQVEEIVEKLYLEPRVERILSSASFHDEQDIRECTESVKKLHNVMRQELSQGVQVMQAVSDQNAHFSKLSFSFGARLKFSSPFITEHMLYPANIRSPLYHFFSKVHIIIKRAYSALHQ</sequence>